<comment type="caution">
    <text evidence="10">The sequence shown here is derived from an EMBL/GenBank/DDBJ whole genome shotgun (WGS) entry which is preliminary data.</text>
</comment>
<dbReference type="InterPro" id="IPR050157">
    <property type="entry name" value="PSI_iron-sulfur_center"/>
</dbReference>
<evidence type="ECO:0000256" key="3">
    <source>
        <dbReference type="ARBA" id="ARBA00022448"/>
    </source>
</evidence>
<dbReference type="Pfam" id="PF13187">
    <property type="entry name" value="Fer4_9"/>
    <property type="match status" value="1"/>
</dbReference>
<dbReference type="PANTHER" id="PTHR24960:SF79">
    <property type="entry name" value="PHOTOSYSTEM I IRON-SULFUR CENTER"/>
    <property type="match status" value="1"/>
</dbReference>
<keyword evidence="6" id="KW-0249">Electron transport</keyword>
<reference evidence="10" key="1">
    <citation type="journal article" date="2012" name="PLoS ONE">
        <title>Gene sets for utilization of primary and secondary nutrition supplies in the distal gut of endangered iberian lynx.</title>
        <authorList>
            <person name="Alcaide M."/>
            <person name="Messina E."/>
            <person name="Richter M."/>
            <person name="Bargiela R."/>
            <person name="Peplies J."/>
            <person name="Huws S.A."/>
            <person name="Newbold C.J."/>
            <person name="Golyshin P.N."/>
            <person name="Simon M.A."/>
            <person name="Lopez G."/>
            <person name="Yakimov M.M."/>
            <person name="Ferrer M."/>
        </authorList>
    </citation>
    <scope>NUCLEOTIDE SEQUENCE</scope>
</reference>
<evidence type="ECO:0000256" key="2">
    <source>
        <dbReference type="ARBA" id="ARBA00003532"/>
    </source>
</evidence>
<comment type="cofactor">
    <cofactor evidence="1">
        <name>[4Fe-4S] cluster</name>
        <dbReference type="ChEBI" id="CHEBI:49883"/>
    </cofactor>
</comment>
<dbReference type="Gene3D" id="3.30.70.20">
    <property type="match status" value="1"/>
</dbReference>
<evidence type="ECO:0000259" key="9">
    <source>
        <dbReference type="PROSITE" id="PS51379"/>
    </source>
</evidence>
<dbReference type="AlphaFoldDB" id="J9H0U1"/>
<proteinExistence type="predicted"/>
<evidence type="ECO:0000313" key="10">
    <source>
        <dbReference type="EMBL" id="EJX09298.1"/>
    </source>
</evidence>
<evidence type="ECO:0000256" key="1">
    <source>
        <dbReference type="ARBA" id="ARBA00001966"/>
    </source>
</evidence>
<keyword evidence="7" id="KW-0408">Iron</keyword>
<evidence type="ECO:0000256" key="6">
    <source>
        <dbReference type="ARBA" id="ARBA00022982"/>
    </source>
</evidence>
<protein>
    <submittedName>
        <fullName evidence="10">4Fe-4S ferredoxin iron-sulfur binding domain-containing protein</fullName>
    </submittedName>
</protein>
<dbReference type="GO" id="GO:0046872">
    <property type="term" value="F:metal ion binding"/>
    <property type="evidence" value="ECO:0007669"/>
    <property type="project" value="UniProtKB-KW"/>
</dbReference>
<evidence type="ECO:0000256" key="8">
    <source>
        <dbReference type="ARBA" id="ARBA00023014"/>
    </source>
</evidence>
<comment type="function">
    <text evidence="2">Ferredoxins are iron-sulfur proteins that transfer electrons in a wide variety of metabolic reactions.</text>
</comment>
<dbReference type="InterPro" id="IPR017896">
    <property type="entry name" value="4Fe4S_Fe-S-bd"/>
</dbReference>
<dbReference type="PRINTS" id="PR00354">
    <property type="entry name" value="7FE8SFRDOXIN"/>
</dbReference>
<accession>J9H0U1</accession>
<keyword evidence="8" id="KW-0411">Iron-sulfur</keyword>
<dbReference type="PROSITE" id="PS00198">
    <property type="entry name" value="4FE4S_FER_1"/>
    <property type="match status" value="1"/>
</dbReference>
<dbReference type="InterPro" id="IPR017900">
    <property type="entry name" value="4Fe4S_Fe_S_CS"/>
</dbReference>
<dbReference type="PANTHER" id="PTHR24960">
    <property type="entry name" value="PHOTOSYSTEM I IRON-SULFUR CENTER-RELATED"/>
    <property type="match status" value="1"/>
</dbReference>
<dbReference type="InterPro" id="IPR000813">
    <property type="entry name" value="7Fe_ferredoxin"/>
</dbReference>
<dbReference type="GO" id="GO:0051539">
    <property type="term" value="F:4 iron, 4 sulfur cluster binding"/>
    <property type="evidence" value="ECO:0007669"/>
    <property type="project" value="UniProtKB-KW"/>
</dbReference>
<dbReference type="SUPFAM" id="SSF54862">
    <property type="entry name" value="4Fe-4S ferredoxins"/>
    <property type="match status" value="1"/>
</dbReference>
<keyword evidence="3" id="KW-0813">Transport</keyword>
<evidence type="ECO:0000256" key="4">
    <source>
        <dbReference type="ARBA" id="ARBA00022485"/>
    </source>
</evidence>
<evidence type="ECO:0000256" key="7">
    <source>
        <dbReference type="ARBA" id="ARBA00023004"/>
    </source>
</evidence>
<dbReference type="GO" id="GO:0005737">
    <property type="term" value="C:cytoplasm"/>
    <property type="evidence" value="ECO:0007669"/>
    <property type="project" value="TreeGrafter"/>
</dbReference>
<dbReference type="EMBL" id="AMCI01000424">
    <property type="protein sequence ID" value="EJX09298.1"/>
    <property type="molecule type" value="Genomic_DNA"/>
</dbReference>
<gene>
    <name evidence="10" type="ORF">EVA_02593</name>
</gene>
<keyword evidence="5" id="KW-0479">Metal-binding</keyword>
<keyword evidence="4" id="KW-0004">4Fe-4S</keyword>
<feature type="domain" description="4Fe-4S ferredoxin-type" evidence="9">
    <location>
        <begin position="29"/>
        <end position="56"/>
    </location>
</feature>
<name>J9H0U1_9ZZZZ</name>
<sequence length="56" mass="5562">MAYKITDSCVSCGTCEAECPVGAIHEGDGKYEIDADACVSCGTCAGACPVGAIEEG</sequence>
<dbReference type="PROSITE" id="PS51379">
    <property type="entry name" value="4FE4S_FER_2"/>
    <property type="match status" value="2"/>
</dbReference>
<organism evidence="10">
    <name type="scientific">gut metagenome</name>
    <dbReference type="NCBI Taxonomy" id="749906"/>
    <lineage>
        <taxon>unclassified sequences</taxon>
        <taxon>metagenomes</taxon>
        <taxon>organismal metagenomes</taxon>
    </lineage>
</organism>
<evidence type="ECO:0000256" key="5">
    <source>
        <dbReference type="ARBA" id="ARBA00022723"/>
    </source>
</evidence>
<dbReference type="GO" id="GO:0009055">
    <property type="term" value="F:electron transfer activity"/>
    <property type="evidence" value="ECO:0007669"/>
    <property type="project" value="InterPro"/>
</dbReference>
<feature type="domain" description="4Fe-4S ferredoxin-type" evidence="9">
    <location>
        <begin position="1"/>
        <end position="28"/>
    </location>
</feature>